<feature type="transmembrane region" description="Helical" evidence="1">
    <location>
        <begin position="72"/>
        <end position="92"/>
    </location>
</feature>
<name>A0A4P7IBE4_9ACTN</name>
<protein>
    <submittedName>
        <fullName evidence="2">ABC transporter permease</fullName>
    </submittedName>
</protein>
<accession>A0A4P7IBE4</accession>
<feature type="transmembrane region" description="Helical" evidence="1">
    <location>
        <begin position="160"/>
        <end position="183"/>
    </location>
</feature>
<sequence>MSTTTASPAIDVSRTQPTPFGRLVAVELRKMRDTRSGFWLLLTTAGLLVLAAGITLLVVALNDEVEVTAGNIAQILTIPLSLLLPVLAITSVTSEWSQRTGLVTFALEPHRMRVMASKLVTVVALAVATIAVAFLLGAITNVVAGALSGNGADWTIDSSSLAWTLVSQVLFFLMAFGFGMVLLSTPAAIAIYYVVALLLPFMVYGPIYAIFSWGEDVVPWLDLGFAMTPLTDGSTDIEGKVYAQVAVTVLLWVVLPLALGWNRVRRTELK</sequence>
<feature type="transmembrane region" description="Helical" evidence="1">
    <location>
        <begin position="241"/>
        <end position="261"/>
    </location>
</feature>
<gene>
    <name evidence="2" type="ORF">EXE58_02035</name>
</gene>
<feature type="transmembrane region" description="Helical" evidence="1">
    <location>
        <begin position="119"/>
        <end position="140"/>
    </location>
</feature>
<feature type="transmembrane region" description="Helical" evidence="1">
    <location>
        <begin position="38"/>
        <end position="60"/>
    </location>
</feature>
<proteinExistence type="predicted"/>
<keyword evidence="3" id="KW-1185">Reference proteome</keyword>
<dbReference type="EMBL" id="CP038436">
    <property type="protein sequence ID" value="QBX54365.1"/>
    <property type="molecule type" value="Genomic_DNA"/>
</dbReference>
<evidence type="ECO:0000313" key="2">
    <source>
        <dbReference type="EMBL" id="QBX54365.1"/>
    </source>
</evidence>
<feature type="transmembrane region" description="Helical" evidence="1">
    <location>
        <begin position="190"/>
        <end position="211"/>
    </location>
</feature>
<organism evidence="2 3">
    <name type="scientific">Nocardioides seonyuensis</name>
    <dbReference type="NCBI Taxonomy" id="2518371"/>
    <lineage>
        <taxon>Bacteria</taxon>
        <taxon>Bacillati</taxon>
        <taxon>Actinomycetota</taxon>
        <taxon>Actinomycetes</taxon>
        <taxon>Propionibacteriales</taxon>
        <taxon>Nocardioidaceae</taxon>
        <taxon>Nocardioides</taxon>
    </lineage>
</organism>
<dbReference type="RefSeq" id="WP_135266338.1">
    <property type="nucleotide sequence ID" value="NZ_CP038436.1"/>
</dbReference>
<keyword evidence="1" id="KW-0812">Transmembrane</keyword>
<evidence type="ECO:0000256" key="1">
    <source>
        <dbReference type="SAM" id="Phobius"/>
    </source>
</evidence>
<dbReference type="Proteomes" id="UP000294853">
    <property type="component" value="Chromosome"/>
</dbReference>
<dbReference type="KEGG" id="nsn:EXE58_02035"/>
<keyword evidence="1" id="KW-1133">Transmembrane helix</keyword>
<keyword evidence="1" id="KW-0472">Membrane</keyword>
<evidence type="ECO:0000313" key="3">
    <source>
        <dbReference type="Proteomes" id="UP000294853"/>
    </source>
</evidence>
<dbReference type="OrthoDB" id="3822725at2"/>
<dbReference type="AlphaFoldDB" id="A0A4P7IBE4"/>
<reference evidence="2 3" key="1">
    <citation type="submission" date="2019-03" db="EMBL/GenBank/DDBJ databases">
        <title>Three New Species of Nocardioides, Nocardioides euryhalodurans sp. nov., Nocardioides seonyuensis sp. nov. and Nocardioides eburneoflavus sp. nov. Iolated from Soil.</title>
        <authorList>
            <person name="Roh S.G."/>
            <person name="Lee C."/>
            <person name="Kim M.-K."/>
            <person name="Kim S.B."/>
        </authorList>
    </citation>
    <scope>NUCLEOTIDE SEQUENCE [LARGE SCALE GENOMIC DNA]</scope>
    <source>
        <strain evidence="2 3">MMS17-SY207-3</strain>
    </source>
</reference>